<dbReference type="AlphaFoldDB" id="A0A917ISS0"/>
<accession>A0A917ISS0</accession>
<evidence type="ECO:0000313" key="2">
    <source>
        <dbReference type="EMBL" id="GGH62598.1"/>
    </source>
</evidence>
<feature type="compositionally biased region" description="Acidic residues" evidence="1">
    <location>
        <begin position="32"/>
        <end position="47"/>
    </location>
</feature>
<gene>
    <name evidence="2" type="ORF">GCM10011379_12700</name>
</gene>
<reference evidence="2" key="2">
    <citation type="submission" date="2020-09" db="EMBL/GenBank/DDBJ databases">
        <authorList>
            <person name="Sun Q."/>
            <person name="Zhou Y."/>
        </authorList>
    </citation>
    <scope>NUCLEOTIDE SEQUENCE</scope>
    <source>
        <strain evidence="2">CGMCC 1.15290</strain>
    </source>
</reference>
<proteinExistence type="predicted"/>
<sequence length="101" mass="11556">MFYILNDYAITELDVEPVIINSLQAAWPGGEHDEDDDFDEEEDEEDVPGIADGDAAEEALPVLDDEDLEDADIDEDEIEDIEWDEEDDFEEEEDDDDTEEP</sequence>
<comment type="caution">
    <text evidence="2">The sequence shown here is derived from an EMBL/GenBank/DDBJ whole genome shotgun (WGS) entry which is preliminary data.</text>
</comment>
<organism evidence="2 3">
    <name type="scientific">Filimonas zeae</name>
    <dbReference type="NCBI Taxonomy" id="1737353"/>
    <lineage>
        <taxon>Bacteria</taxon>
        <taxon>Pseudomonadati</taxon>
        <taxon>Bacteroidota</taxon>
        <taxon>Chitinophagia</taxon>
        <taxon>Chitinophagales</taxon>
        <taxon>Chitinophagaceae</taxon>
        <taxon>Filimonas</taxon>
    </lineage>
</organism>
<evidence type="ECO:0000313" key="3">
    <source>
        <dbReference type="Proteomes" id="UP000627292"/>
    </source>
</evidence>
<name>A0A917ISS0_9BACT</name>
<reference evidence="2" key="1">
    <citation type="journal article" date="2014" name="Int. J. Syst. Evol. Microbiol.">
        <title>Complete genome sequence of Corynebacterium casei LMG S-19264T (=DSM 44701T), isolated from a smear-ripened cheese.</title>
        <authorList>
            <consortium name="US DOE Joint Genome Institute (JGI-PGF)"/>
            <person name="Walter F."/>
            <person name="Albersmeier A."/>
            <person name="Kalinowski J."/>
            <person name="Ruckert C."/>
        </authorList>
    </citation>
    <scope>NUCLEOTIDE SEQUENCE</scope>
    <source>
        <strain evidence="2">CGMCC 1.15290</strain>
    </source>
</reference>
<dbReference type="Proteomes" id="UP000627292">
    <property type="component" value="Unassembled WGS sequence"/>
</dbReference>
<keyword evidence="3" id="KW-1185">Reference proteome</keyword>
<feature type="region of interest" description="Disordered" evidence="1">
    <location>
        <begin position="25"/>
        <end position="101"/>
    </location>
</feature>
<dbReference type="EMBL" id="BMIB01000001">
    <property type="protein sequence ID" value="GGH62598.1"/>
    <property type="molecule type" value="Genomic_DNA"/>
</dbReference>
<feature type="compositionally biased region" description="Acidic residues" evidence="1">
    <location>
        <begin position="63"/>
        <end position="101"/>
    </location>
</feature>
<dbReference type="RefSeq" id="WP_188951126.1">
    <property type="nucleotide sequence ID" value="NZ_BMIB01000001.1"/>
</dbReference>
<evidence type="ECO:0000256" key="1">
    <source>
        <dbReference type="SAM" id="MobiDB-lite"/>
    </source>
</evidence>
<protein>
    <submittedName>
        <fullName evidence="2">Uncharacterized protein</fullName>
    </submittedName>
</protein>